<protein>
    <submittedName>
        <fullName evidence="1">FAD-linked oxidase</fullName>
    </submittedName>
</protein>
<dbReference type="PANTHER" id="PTHR43762:SF1">
    <property type="entry name" value="D-ARABINONO-1,4-LACTONE OXIDASE"/>
    <property type="match status" value="1"/>
</dbReference>
<dbReference type="GO" id="GO:0016899">
    <property type="term" value="F:oxidoreductase activity, acting on the CH-OH group of donors, oxygen as acceptor"/>
    <property type="evidence" value="ECO:0007669"/>
    <property type="project" value="InterPro"/>
</dbReference>
<dbReference type="SUPFAM" id="SSF56176">
    <property type="entry name" value="FAD-binding/transporter-associated domain-like"/>
    <property type="match status" value="1"/>
</dbReference>
<dbReference type="Gene3D" id="3.30.465.10">
    <property type="match status" value="1"/>
</dbReference>
<reference evidence="1 2" key="1">
    <citation type="submission" date="2018-03" db="EMBL/GenBank/DDBJ databases">
        <title>Adhaeribacter sp. HMF7605 Genome sequencing and assembly.</title>
        <authorList>
            <person name="Kang H."/>
            <person name="Kang J."/>
            <person name="Cha I."/>
            <person name="Kim H."/>
            <person name="Joh K."/>
        </authorList>
    </citation>
    <scope>NUCLEOTIDE SEQUENCE [LARGE SCALE GENOMIC DNA]</scope>
    <source>
        <strain evidence="1 2">HMF7605</strain>
    </source>
</reference>
<sequence>MTNTNKIMELPIGIKPLELPDDEWTNAHQNFTQKLKKDASFELTVSDPEFKQKYPTFKEKYNKITENFQWLIKHAIDNKIRLRAMGSGWSLSKVAVSEDGIINTKKLTLKAELAAVHLSDTYLQNGGDPTNLLFAQCGNEIIRINSSLEKEQNPAKSLCMSGGSNGQTIVGAFSTGTHGAAFQTRGSLCDCVVAMHIIVGPDRHIWLERASYPVTSSAFHEWTKAEVIRNDELFNAALVSFGSFGFIHSVIIKVEPKFLLVQQLQKVPYNLALENAIKFNDFSGLIAKLKLPVEQLYHFELAINPHNFKQDGQTEEVYLRLMYKQPYQPNYTPFDPNQNGKFTYGDDVLGIIQSVLDRIEKLPGKIELKLIPKTVNELFEVAYDRPESAIGTIGETFRNTIFRGQLFSSGFAFDQKDIPVVTQLFLKMNKELPFTGVMAFRFVKGTQATLGFCKFEHSCVLELDGADTELNYQFIELFAQKLESENIPYTVHWGKINRFLNKERVRRIYGDTVIESWLSCRRSLLNENTRKVFNNEFLKHCGLDENLEDIV</sequence>
<name>A0A2T2YAT1_9BACT</name>
<accession>A0A2T2YAT1</accession>
<dbReference type="AlphaFoldDB" id="A0A2T2YAT1"/>
<gene>
    <name evidence="1" type="ORF">AHMF7605_03340</name>
</gene>
<dbReference type="InterPro" id="IPR016169">
    <property type="entry name" value="FAD-bd_PCMH_sub2"/>
</dbReference>
<comment type="caution">
    <text evidence="1">The sequence shown here is derived from an EMBL/GenBank/DDBJ whole genome shotgun (WGS) entry which is preliminary data.</text>
</comment>
<dbReference type="PANTHER" id="PTHR43762">
    <property type="entry name" value="L-GULONOLACTONE OXIDASE"/>
    <property type="match status" value="1"/>
</dbReference>
<dbReference type="InterPro" id="IPR036318">
    <property type="entry name" value="FAD-bd_PCMH-like_sf"/>
</dbReference>
<dbReference type="EMBL" id="PYFT01000001">
    <property type="protein sequence ID" value="PSR52625.1"/>
    <property type="molecule type" value="Genomic_DNA"/>
</dbReference>
<dbReference type="Proteomes" id="UP000240357">
    <property type="component" value="Unassembled WGS sequence"/>
</dbReference>
<evidence type="ECO:0000313" key="2">
    <source>
        <dbReference type="Proteomes" id="UP000240357"/>
    </source>
</evidence>
<evidence type="ECO:0000313" key="1">
    <source>
        <dbReference type="EMBL" id="PSR52625.1"/>
    </source>
</evidence>
<dbReference type="GO" id="GO:0050660">
    <property type="term" value="F:flavin adenine dinucleotide binding"/>
    <property type="evidence" value="ECO:0007669"/>
    <property type="project" value="InterPro"/>
</dbReference>
<dbReference type="InterPro" id="IPR010031">
    <property type="entry name" value="FAD_lactone_oxidase-like"/>
</dbReference>
<proteinExistence type="predicted"/>
<keyword evidence="2" id="KW-1185">Reference proteome</keyword>
<organism evidence="1 2">
    <name type="scientific">Adhaeribacter arboris</name>
    <dbReference type="NCBI Taxonomy" id="2072846"/>
    <lineage>
        <taxon>Bacteria</taxon>
        <taxon>Pseudomonadati</taxon>
        <taxon>Bacteroidota</taxon>
        <taxon>Cytophagia</taxon>
        <taxon>Cytophagales</taxon>
        <taxon>Hymenobacteraceae</taxon>
        <taxon>Adhaeribacter</taxon>
    </lineage>
</organism>